<dbReference type="EMBL" id="MN740989">
    <property type="protein sequence ID" value="QHU21412.1"/>
    <property type="molecule type" value="Genomic_DNA"/>
</dbReference>
<keyword evidence="1" id="KW-0472">Membrane</keyword>
<organism evidence="2">
    <name type="scientific">viral metagenome</name>
    <dbReference type="NCBI Taxonomy" id="1070528"/>
    <lineage>
        <taxon>unclassified sequences</taxon>
        <taxon>metagenomes</taxon>
        <taxon>organismal metagenomes</taxon>
    </lineage>
</organism>
<reference evidence="2" key="1">
    <citation type="journal article" date="2020" name="Nature">
        <title>Giant virus diversity and host interactions through global metagenomics.</title>
        <authorList>
            <person name="Schulz F."/>
            <person name="Roux S."/>
            <person name="Paez-Espino D."/>
            <person name="Jungbluth S."/>
            <person name="Walsh D.A."/>
            <person name="Denef V.J."/>
            <person name="McMahon K.D."/>
            <person name="Konstantinidis K.T."/>
            <person name="Eloe-Fadrosh E.A."/>
            <person name="Kyrpides N.C."/>
            <person name="Woyke T."/>
        </authorList>
    </citation>
    <scope>NUCLEOTIDE SEQUENCE</scope>
    <source>
        <strain evidence="2">GVMAG-S-3300013094-109</strain>
    </source>
</reference>
<protein>
    <submittedName>
        <fullName evidence="2">Uncharacterized protein</fullName>
    </submittedName>
</protein>
<feature type="transmembrane region" description="Helical" evidence="1">
    <location>
        <begin position="12"/>
        <end position="31"/>
    </location>
</feature>
<feature type="transmembrane region" description="Helical" evidence="1">
    <location>
        <begin position="43"/>
        <end position="65"/>
    </location>
</feature>
<feature type="transmembrane region" description="Helical" evidence="1">
    <location>
        <begin position="77"/>
        <end position="95"/>
    </location>
</feature>
<keyword evidence="1" id="KW-0812">Transmembrane</keyword>
<evidence type="ECO:0000313" key="2">
    <source>
        <dbReference type="EMBL" id="QHU21412.1"/>
    </source>
</evidence>
<feature type="transmembrane region" description="Helical" evidence="1">
    <location>
        <begin position="101"/>
        <end position="123"/>
    </location>
</feature>
<sequence>MSSNSSKIYYYILYFTSFFTSQSLSMWGQYFTLKFKNLTNWEAFKMAIPFAWIDWFFLTIAIDIGHTHKLVTPTQDTFLLIIVQFCLVLIINHFYLKQNVYFSEVVAFVLILIAYSISLFNLVSHALKLPVPKVNKKMFDEQSNKLSYDNKNKIVKINNNQSEIIKESKKEINTSDSEETNK</sequence>
<dbReference type="AlphaFoldDB" id="A0A6C0KTU8"/>
<proteinExistence type="predicted"/>
<keyword evidence="1" id="KW-1133">Transmembrane helix</keyword>
<accession>A0A6C0KTU8</accession>
<name>A0A6C0KTU8_9ZZZZ</name>
<evidence type="ECO:0000256" key="1">
    <source>
        <dbReference type="SAM" id="Phobius"/>
    </source>
</evidence>